<sequence>MDAKVLELQGQYAQGKLSRREFLEKASLLIGSAAALSLMPAIASAEVVPADDARLQIERITYPGETGDIRATLAHPKGDAKLPALIIIHENRGLNPHIEDVGRRFALEGFLTLAPDALSPLGGTPKDPDEAREMIGKLDAAATVKNYVAAVQYLKTHPLSTGKVGCMGFCWGGGMTNQVAVNAADLDAAVPFYGMQPKPEDVPKIKAPLLLHYAGNDERINAGIAAYEDALKKASIQYTLYMYDGAQHAFFNDTSAERYNKEAAQLAWERTLAFLNEKLKM</sequence>
<protein>
    <submittedName>
        <fullName evidence="2">Carboxymethylenebutenolidase</fullName>
    </submittedName>
</protein>
<name>A0A081BM20_9BACT</name>
<dbReference type="STRING" id="1499966.U14_02680"/>
<dbReference type="Pfam" id="PF01738">
    <property type="entry name" value="DLH"/>
    <property type="match status" value="1"/>
</dbReference>
<dbReference type="InterPro" id="IPR006311">
    <property type="entry name" value="TAT_signal"/>
</dbReference>
<reference evidence="2" key="1">
    <citation type="journal article" date="2015" name="PeerJ">
        <title>First genomic representation of candidate bacterial phylum KSB3 points to enhanced environmental sensing as a trigger of wastewater bulking.</title>
        <authorList>
            <person name="Sekiguchi Y."/>
            <person name="Ohashi A."/>
            <person name="Parks D.H."/>
            <person name="Yamauchi T."/>
            <person name="Tyson G.W."/>
            <person name="Hugenholtz P."/>
        </authorList>
    </citation>
    <scope>NUCLEOTIDE SEQUENCE [LARGE SCALE GENOMIC DNA]</scope>
</reference>
<evidence type="ECO:0000313" key="3">
    <source>
        <dbReference type="Proteomes" id="UP000030700"/>
    </source>
</evidence>
<dbReference type="Gene3D" id="3.40.50.1820">
    <property type="entry name" value="alpha/beta hydrolase"/>
    <property type="match status" value="1"/>
</dbReference>
<dbReference type="InterPro" id="IPR029058">
    <property type="entry name" value="AB_hydrolase_fold"/>
</dbReference>
<evidence type="ECO:0000313" key="2">
    <source>
        <dbReference type="EMBL" id="GAK51436.1"/>
    </source>
</evidence>
<dbReference type="PANTHER" id="PTHR46623:SF6">
    <property type="entry name" value="ALPHA_BETA-HYDROLASES SUPERFAMILY PROTEIN"/>
    <property type="match status" value="1"/>
</dbReference>
<keyword evidence="3" id="KW-1185">Reference proteome</keyword>
<evidence type="ECO:0000259" key="1">
    <source>
        <dbReference type="Pfam" id="PF01738"/>
    </source>
</evidence>
<dbReference type="SUPFAM" id="SSF53474">
    <property type="entry name" value="alpha/beta-Hydrolases"/>
    <property type="match status" value="1"/>
</dbReference>
<dbReference type="PROSITE" id="PS51318">
    <property type="entry name" value="TAT"/>
    <property type="match status" value="1"/>
</dbReference>
<dbReference type="Proteomes" id="UP000030700">
    <property type="component" value="Unassembled WGS sequence"/>
</dbReference>
<feature type="domain" description="Dienelactone hydrolase" evidence="1">
    <location>
        <begin position="69"/>
        <end position="277"/>
    </location>
</feature>
<accession>A0A081BM20</accession>
<organism evidence="2">
    <name type="scientific">Candidatus Moduliflexus flocculans</name>
    <dbReference type="NCBI Taxonomy" id="1499966"/>
    <lineage>
        <taxon>Bacteria</taxon>
        <taxon>Candidatus Moduliflexota</taxon>
        <taxon>Candidatus Moduliflexia</taxon>
        <taxon>Candidatus Moduliflexales</taxon>
        <taxon>Candidatus Moduliflexaceae</taxon>
    </lineage>
</organism>
<proteinExistence type="predicted"/>
<dbReference type="EMBL" id="DF820457">
    <property type="protein sequence ID" value="GAK51436.1"/>
    <property type="molecule type" value="Genomic_DNA"/>
</dbReference>
<dbReference type="GO" id="GO:0016787">
    <property type="term" value="F:hydrolase activity"/>
    <property type="evidence" value="ECO:0007669"/>
    <property type="project" value="InterPro"/>
</dbReference>
<gene>
    <name evidence="2" type="ORF">U14_02680</name>
</gene>
<dbReference type="AlphaFoldDB" id="A0A081BM20"/>
<dbReference type="InterPro" id="IPR051049">
    <property type="entry name" value="Dienelactone_hydrolase-like"/>
</dbReference>
<dbReference type="HOGENOM" id="CLU_054590_7_2_0"/>
<dbReference type="InterPro" id="IPR002925">
    <property type="entry name" value="Dienelactn_hydro"/>
</dbReference>
<dbReference type="PANTHER" id="PTHR46623">
    <property type="entry name" value="CARBOXYMETHYLENEBUTENOLIDASE-RELATED"/>
    <property type="match status" value="1"/>
</dbReference>